<dbReference type="GO" id="GO:0046914">
    <property type="term" value="F:transition metal ion binding"/>
    <property type="evidence" value="ECO:0007669"/>
    <property type="project" value="TreeGrafter"/>
</dbReference>
<evidence type="ECO:0000256" key="6">
    <source>
        <dbReference type="SAM" id="Phobius"/>
    </source>
</evidence>
<dbReference type="PANTHER" id="PTHR30097">
    <property type="entry name" value="CATION EFFLUX SYSTEM PROTEIN CUSB"/>
    <property type="match status" value="1"/>
</dbReference>
<proteinExistence type="inferred from homology"/>
<organism evidence="10 11">
    <name type="scientific">Pseudolabrys taiwanensis</name>
    <dbReference type="NCBI Taxonomy" id="331696"/>
    <lineage>
        <taxon>Bacteria</taxon>
        <taxon>Pseudomonadati</taxon>
        <taxon>Pseudomonadota</taxon>
        <taxon>Alphaproteobacteria</taxon>
        <taxon>Hyphomicrobiales</taxon>
        <taxon>Xanthobacteraceae</taxon>
        <taxon>Pseudolabrys</taxon>
    </lineage>
</organism>
<dbReference type="KEGG" id="ptaw:DW352_12270"/>
<dbReference type="PANTHER" id="PTHR30097:SF4">
    <property type="entry name" value="SLR6042 PROTEIN"/>
    <property type="match status" value="1"/>
</dbReference>
<dbReference type="FunFam" id="2.40.420.20:FF:000006">
    <property type="entry name" value="RND family efflux transporter MFP subunit"/>
    <property type="match status" value="1"/>
</dbReference>
<keyword evidence="11" id="KW-1185">Reference proteome</keyword>
<dbReference type="SUPFAM" id="SSF111369">
    <property type="entry name" value="HlyD-like secretion proteins"/>
    <property type="match status" value="1"/>
</dbReference>
<keyword evidence="4" id="KW-0105">Cadmium resistance</keyword>
<comment type="function">
    <text evidence="5">CzcA and CzcB together would act in zinc efflux nearly as effectively as the complete czc efflux system (CzcABC). The CzcB protein is thought to funnel zinc cations to the CzcA transport protein.</text>
</comment>
<dbReference type="RefSeq" id="WP_115691600.1">
    <property type="nucleotide sequence ID" value="NZ_CP031417.1"/>
</dbReference>
<keyword evidence="3" id="KW-0862">Zinc</keyword>
<dbReference type="Pfam" id="PF25975">
    <property type="entry name" value="CzcB_C"/>
    <property type="match status" value="1"/>
</dbReference>
<evidence type="ECO:0000313" key="11">
    <source>
        <dbReference type="Proteomes" id="UP000254889"/>
    </source>
</evidence>
<sequence>MTRIFHYTLAAIVFCGLIAGAYVVLPTSFGKAPSKTEEEHDEHGEQAAVMSEAKLTAAGIELEKAGPATLKQTIRLNGMLQANQEFVVQVTPRFPGIVREVHKHVGDNVQKNDLLAKIESNQSLTTYELRAPLAGTVIERHATLGEYASEQKPIFVVADLSTVWADFSIPRRELRRVKVGDTIIVDPEDGNEPVTSKVTYLSPVGTSDTQSGLARAVVSNTDSRLRPGLFVAGRLVLEQTPAAIAIRVGALQSMEGRNVVFVRNGEKFEPREVELGQRDSERAEVLFGLEEGDVYAAKNSFVIKAEIAKASAAHEH</sequence>
<feature type="domain" description="CusB-like beta-barrel" evidence="7">
    <location>
        <begin position="162"/>
        <end position="235"/>
    </location>
</feature>
<dbReference type="FunFam" id="2.40.30.170:FF:000010">
    <property type="entry name" value="Efflux RND transporter periplasmic adaptor subunit"/>
    <property type="match status" value="1"/>
</dbReference>
<gene>
    <name evidence="10" type="ORF">DW352_12270</name>
</gene>
<dbReference type="GO" id="GO:0046686">
    <property type="term" value="P:response to cadmium ion"/>
    <property type="evidence" value="ECO:0007669"/>
    <property type="project" value="UniProtKB-KW"/>
</dbReference>
<dbReference type="AlphaFoldDB" id="A0A345ZWC4"/>
<feature type="domain" description="CzcB-like barrel-sandwich hybrid" evidence="8">
    <location>
        <begin position="87"/>
        <end position="159"/>
    </location>
</feature>
<dbReference type="NCBIfam" id="TIGR01730">
    <property type="entry name" value="RND_mfp"/>
    <property type="match status" value="1"/>
</dbReference>
<keyword evidence="6" id="KW-0812">Transmembrane</keyword>
<dbReference type="GO" id="GO:0022857">
    <property type="term" value="F:transmembrane transporter activity"/>
    <property type="evidence" value="ECO:0007669"/>
    <property type="project" value="InterPro"/>
</dbReference>
<dbReference type="OrthoDB" id="9774837at2"/>
<name>A0A345ZWC4_9HYPH</name>
<dbReference type="Gene3D" id="2.40.30.170">
    <property type="match status" value="1"/>
</dbReference>
<dbReference type="Pfam" id="PF25954">
    <property type="entry name" value="Beta-barrel_RND_2"/>
    <property type="match status" value="1"/>
</dbReference>
<dbReference type="InterPro" id="IPR058649">
    <property type="entry name" value="CzcB_C"/>
</dbReference>
<evidence type="ECO:0000256" key="4">
    <source>
        <dbReference type="ARBA" id="ARBA00043263"/>
    </source>
</evidence>
<comment type="similarity">
    <text evidence="1">Belongs to the membrane fusion protein (MFP) (TC 8.A.1) family.</text>
</comment>
<dbReference type="GO" id="GO:0060003">
    <property type="term" value="P:copper ion export"/>
    <property type="evidence" value="ECO:0007669"/>
    <property type="project" value="TreeGrafter"/>
</dbReference>
<evidence type="ECO:0000259" key="9">
    <source>
        <dbReference type="Pfam" id="PF25975"/>
    </source>
</evidence>
<dbReference type="Gene3D" id="2.40.420.20">
    <property type="match status" value="1"/>
</dbReference>
<dbReference type="GO" id="GO:0015679">
    <property type="term" value="P:plasma membrane copper ion transport"/>
    <property type="evidence" value="ECO:0007669"/>
    <property type="project" value="TreeGrafter"/>
</dbReference>
<evidence type="ECO:0000256" key="1">
    <source>
        <dbReference type="ARBA" id="ARBA00009477"/>
    </source>
</evidence>
<dbReference type="InterPro" id="IPR051909">
    <property type="entry name" value="MFP_Cation_Efflux"/>
</dbReference>
<dbReference type="EMBL" id="CP031417">
    <property type="protein sequence ID" value="AXK81221.1"/>
    <property type="molecule type" value="Genomic_DNA"/>
</dbReference>
<keyword evidence="2" id="KW-0813">Transport</keyword>
<evidence type="ECO:0000256" key="3">
    <source>
        <dbReference type="ARBA" id="ARBA00022833"/>
    </source>
</evidence>
<feature type="transmembrane region" description="Helical" evidence="6">
    <location>
        <begin position="7"/>
        <end position="25"/>
    </location>
</feature>
<dbReference type="InterPro" id="IPR058647">
    <property type="entry name" value="BSH_CzcB-like"/>
</dbReference>
<evidence type="ECO:0000313" key="10">
    <source>
        <dbReference type="EMBL" id="AXK81221.1"/>
    </source>
</evidence>
<accession>A0A345ZWC4</accession>
<keyword evidence="6" id="KW-0472">Membrane</keyword>
<evidence type="ECO:0000259" key="7">
    <source>
        <dbReference type="Pfam" id="PF25954"/>
    </source>
</evidence>
<dbReference type="Pfam" id="PF25973">
    <property type="entry name" value="BSH_CzcB"/>
    <property type="match status" value="1"/>
</dbReference>
<dbReference type="Gene3D" id="2.40.50.100">
    <property type="match status" value="1"/>
</dbReference>
<protein>
    <submittedName>
        <fullName evidence="10">Efflux RND transporter periplasmic adaptor subunit</fullName>
    </submittedName>
</protein>
<dbReference type="NCBIfam" id="NF045680">
    <property type="entry name" value="DiMtlExpIhpB"/>
    <property type="match status" value="1"/>
</dbReference>
<dbReference type="InterPro" id="IPR058792">
    <property type="entry name" value="Beta-barrel_RND_2"/>
</dbReference>
<dbReference type="InterPro" id="IPR006143">
    <property type="entry name" value="RND_pump_MFP"/>
</dbReference>
<reference evidence="10 11" key="1">
    <citation type="submission" date="2018-07" db="EMBL/GenBank/DDBJ databases">
        <authorList>
            <person name="Quirk P.G."/>
            <person name="Krulwich T.A."/>
        </authorList>
    </citation>
    <scope>NUCLEOTIDE SEQUENCE [LARGE SCALE GENOMIC DNA]</scope>
    <source>
        <strain evidence="10 11">CC-BB4</strain>
    </source>
</reference>
<evidence type="ECO:0000256" key="5">
    <source>
        <dbReference type="ARBA" id="ARBA00058766"/>
    </source>
</evidence>
<evidence type="ECO:0000256" key="2">
    <source>
        <dbReference type="ARBA" id="ARBA00022448"/>
    </source>
</evidence>
<evidence type="ECO:0000259" key="8">
    <source>
        <dbReference type="Pfam" id="PF25973"/>
    </source>
</evidence>
<keyword evidence="6" id="KW-1133">Transmembrane helix</keyword>
<dbReference type="Proteomes" id="UP000254889">
    <property type="component" value="Chromosome"/>
</dbReference>
<dbReference type="GO" id="GO:0030288">
    <property type="term" value="C:outer membrane-bounded periplasmic space"/>
    <property type="evidence" value="ECO:0007669"/>
    <property type="project" value="TreeGrafter"/>
</dbReference>
<dbReference type="GO" id="GO:0016020">
    <property type="term" value="C:membrane"/>
    <property type="evidence" value="ECO:0007669"/>
    <property type="project" value="InterPro"/>
</dbReference>
<feature type="domain" description="CzcB-like C-terminal circularly permuted SH3-like" evidence="9">
    <location>
        <begin position="244"/>
        <end position="304"/>
    </location>
</feature>